<dbReference type="Pfam" id="PF01290">
    <property type="entry name" value="Thymosin"/>
    <property type="match status" value="1"/>
</dbReference>
<comment type="caution">
    <text evidence="6">The sequence shown here is derived from an EMBL/GenBank/DDBJ whole genome shotgun (WGS) entry which is preliminary data.</text>
</comment>
<dbReference type="Gene3D" id="1.20.5.520">
    <property type="entry name" value="Single helix bin"/>
    <property type="match status" value="1"/>
</dbReference>
<keyword evidence="3" id="KW-0963">Cytoplasm</keyword>
<evidence type="ECO:0000256" key="1">
    <source>
        <dbReference type="ARBA" id="ARBA00004245"/>
    </source>
</evidence>
<dbReference type="GO" id="GO:0005856">
    <property type="term" value="C:cytoskeleton"/>
    <property type="evidence" value="ECO:0007669"/>
    <property type="project" value="UniProtKB-SubCell"/>
</dbReference>
<dbReference type="AlphaFoldDB" id="A0AAD5SET5"/>
<evidence type="ECO:0000256" key="3">
    <source>
        <dbReference type="ARBA" id="ARBA00022490"/>
    </source>
</evidence>
<dbReference type="InterPro" id="IPR001152">
    <property type="entry name" value="Beta-thymosin"/>
</dbReference>
<evidence type="ECO:0000256" key="4">
    <source>
        <dbReference type="ARBA" id="ARBA00023212"/>
    </source>
</evidence>
<evidence type="ECO:0000256" key="2">
    <source>
        <dbReference type="ARBA" id="ARBA00009511"/>
    </source>
</evidence>
<evidence type="ECO:0000256" key="5">
    <source>
        <dbReference type="SAM" id="MobiDB-lite"/>
    </source>
</evidence>
<dbReference type="EMBL" id="JADGJD010000186">
    <property type="protein sequence ID" value="KAJ3053706.1"/>
    <property type="molecule type" value="Genomic_DNA"/>
</dbReference>
<evidence type="ECO:0000313" key="7">
    <source>
        <dbReference type="Proteomes" id="UP001212841"/>
    </source>
</evidence>
<dbReference type="GO" id="GO:0007015">
    <property type="term" value="P:actin filament organization"/>
    <property type="evidence" value="ECO:0007669"/>
    <property type="project" value="InterPro"/>
</dbReference>
<name>A0AAD5SET5_9FUNG</name>
<protein>
    <submittedName>
        <fullName evidence="6">Uncharacterized protein</fullName>
    </submittedName>
</protein>
<sequence length="63" mass="7063">MADAGQVFDQIAHGDIKSRLKKTNTVEKKHLPTKDELQEAKKDPNQKVDPAAELAHKAEEQNK</sequence>
<reference evidence="6" key="1">
    <citation type="submission" date="2020-05" db="EMBL/GenBank/DDBJ databases">
        <title>Phylogenomic resolution of chytrid fungi.</title>
        <authorList>
            <person name="Stajich J.E."/>
            <person name="Amses K."/>
            <person name="Simmons R."/>
            <person name="Seto K."/>
            <person name="Myers J."/>
            <person name="Bonds A."/>
            <person name="Quandt C.A."/>
            <person name="Barry K."/>
            <person name="Liu P."/>
            <person name="Grigoriev I."/>
            <person name="Longcore J.E."/>
            <person name="James T.Y."/>
        </authorList>
    </citation>
    <scope>NUCLEOTIDE SEQUENCE</scope>
    <source>
        <strain evidence="6">JEL0318</strain>
    </source>
</reference>
<feature type="compositionally biased region" description="Basic and acidic residues" evidence="5">
    <location>
        <begin position="12"/>
        <end position="46"/>
    </location>
</feature>
<comment type="similarity">
    <text evidence="2">Belongs to the thymosin beta family.</text>
</comment>
<keyword evidence="7" id="KW-1185">Reference proteome</keyword>
<dbReference type="Proteomes" id="UP001212841">
    <property type="component" value="Unassembled WGS sequence"/>
</dbReference>
<evidence type="ECO:0000313" key="6">
    <source>
        <dbReference type="EMBL" id="KAJ3053706.1"/>
    </source>
</evidence>
<organism evidence="6 7">
    <name type="scientific">Rhizophlyctis rosea</name>
    <dbReference type="NCBI Taxonomy" id="64517"/>
    <lineage>
        <taxon>Eukaryota</taxon>
        <taxon>Fungi</taxon>
        <taxon>Fungi incertae sedis</taxon>
        <taxon>Chytridiomycota</taxon>
        <taxon>Chytridiomycota incertae sedis</taxon>
        <taxon>Chytridiomycetes</taxon>
        <taxon>Rhizophlyctidales</taxon>
        <taxon>Rhizophlyctidaceae</taxon>
        <taxon>Rhizophlyctis</taxon>
    </lineage>
</organism>
<feature type="region of interest" description="Disordered" evidence="5">
    <location>
        <begin position="1"/>
        <end position="63"/>
    </location>
</feature>
<accession>A0AAD5SET5</accession>
<dbReference type="GO" id="GO:0003785">
    <property type="term" value="F:actin monomer binding"/>
    <property type="evidence" value="ECO:0007669"/>
    <property type="project" value="InterPro"/>
</dbReference>
<comment type="subcellular location">
    <subcellularLocation>
        <location evidence="1">Cytoplasm</location>
        <location evidence="1">Cytoskeleton</location>
    </subcellularLocation>
</comment>
<gene>
    <name evidence="6" type="ORF">HK097_003594</name>
</gene>
<keyword evidence="4" id="KW-0206">Cytoskeleton</keyword>
<feature type="compositionally biased region" description="Basic and acidic residues" evidence="5">
    <location>
        <begin position="54"/>
        <end position="63"/>
    </location>
</feature>
<dbReference type="InterPro" id="IPR038386">
    <property type="entry name" value="Beta-thymosin_sf"/>
</dbReference>
<proteinExistence type="inferred from homology"/>